<keyword evidence="2 4" id="KW-0547">Nucleotide-binding</keyword>
<feature type="domain" description="ATP-grasp" evidence="5">
    <location>
        <begin position="111"/>
        <end position="302"/>
    </location>
</feature>
<dbReference type="RefSeq" id="WP_386047024.1">
    <property type="nucleotide sequence ID" value="NZ_JBHUIO010000006.1"/>
</dbReference>
<accession>A0ABW4ZZH6</accession>
<organism evidence="6 7">
    <name type="scientific">Tumebacillus lipolyticus</name>
    <dbReference type="NCBI Taxonomy" id="1280370"/>
    <lineage>
        <taxon>Bacteria</taxon>
        <taxon>Bacillati</taxon>
        <taxon>Bacillota</taxon>
        <taxon>Bacilli</taxon>
        <taxon>Bacillales</taxon>
        <taxon>Alicyclobacillaceae</taxon>
        <taxon>Tumebacillus</taxon>
    </lineage>
</organism>
<dbReference type="Gene3D" id="3.30.1490.20">
    <property type="entry name" value="ATP-grasp fold, A domain"/>
    <property type="match status" value="1"/>
</dbReference>
<evidence type="ECO:0000259" key="5">
    <source>
        <dbReference type="PROSITE" id="PS50975"/>
    </source>
</evidence>
<dbReference type="Gene3D" id="3.40.50.20">
    <property type="match status" value="1"/>
</dbReference>
<comment type="caution">
    <text evidence="6">The sequence shown here is derived from an EMBL/GenBank/DDBJ whole genome shotgun (WGS) entry which is preliminary data.</text>
</comment>
<dbReference type="PROSITE" id="PS50975">
    <property type="entry name" value="ATP_GRASP"/>
    <property type="match status" value="1"/>
</dbReference>
<dbReference type="SUPFAM" id="SSF56059">
    <property type="entry name" value="Glutathione synthetase ATP-binding domain-like"/>
    <property type="match status" value="1"/>
</dbReference>
<dbReference type="Proteomes" id="UP001597343">
    <property type="component" value="Unassembled WGS sequence"/>
</dbReference>
<evidence type="ECO:0000256" key="3">
    <source>
        <dbReference type="ARBA" id="ARBA00022840"/>
    </source>
</evidence>
<proteinExistence type="predicted"/>
<sequence>MSILILNVLPAHLANYQEWLQDSSEELYLFTDERIVDQFDGFAYKKGFVQYRDNGLVETEAVRLHQEKQFRAVIALDERDIERAARIREYLGLAGQGIESATAFRNKVRMKEIARRANLPVANFQVIPNALDLYSFIEANGFPIVVKPICGFGAVNTEVLRSWEDYDRFVEVGIPQDMMVESFVEGNMIQCDGLMVDGKIVFASVGKLVHSCLSFYDNEGVMITLISPDNPLFKKAMDFTTTTIQAFPVPRVSSFHCEMFVRQNGELVLCEIASRTAGAQVGESIRQAYGVHLDKAWTRLSLGLNEELPPLKNPKKLTGIYLIPKRSGILQSTIDQFPFNWVTEYNQRVTPGTVTRRSLSVVGTIGSVVFEADSEEQMEERIHKLLKYVREHITWGPVPE</sequence>
<reference evidence="7" key="1">
    <citation type="journal article" date="2019" name="Int. J. Syst. Evol. Microbiol.">
        <title>The Global Catalogue of Microorganisms (GCM) 10K type strain sequencing project: providing services to taxonomists for standard genome sequencing and annotation.</title>
        <authorList>
            <consortium name="The Broad Institute Genomics Platform"/>
            <consortium name="The Broad Institute Genome Sequencing Center for Infectious Disease"/>
            <person name="Wu L."/>
            <person name="Ma J."/>
        </authorList>
    </citation>
    <scope>NUCLEOTIDE SEQUENCE [LARGE SCALE GENOMIC DNA]</scope>
    <source>
        <strain evidence="7">CGMCC 1.13574</strain>
    </source>
</reference>
<keyword evidence="7" id="KW-1185">Reference proteome</keyword>
<dbReference type="EMBL" id="JBHUIO010000006">
    <property type="protein sequence ID" value="MFD2170759.1"/>
    <property type="molecule type" value="Genomic_DNA"/>
</dbReference>
<dbReference type="InterPro" id="IPR052032">
    <property type="entry name" value="ATP-dep_AA_Ligase"/>
</dbReference>
<gene>
    <name evidence="6" type="ORF">ACFSOY_12170</name>
</gene>
<name>A0ABW4ZZH6_9BACL</name>
<dbReference type="InterPro" id="IPR011761">
    <property type="entry name" value="ATP-grasp"/>
</dbReference>
<evidence type="ECO:0000313" key="6">
    <source>
        <dbReference type="EMBL" id="MFD2170759.1"/>
    </source>
</evidence>
<dbReference type="InterPro" id="IPR013815">
    <property type="entry name" value="ATP_grasp_subdomain_1"/>
</dbReference>
<evidence type="ECO:0000256" key="1">
    <source>
        <dbReference type="ARBA" id="ARBA00022598"/>
    </source>
</evidence>
<evidence type="ECO:0000256" key="4">
    <source>
        <dbReference type="PROSITE-ProRule" id="PRU00409"/>
    </source>
</evidence>
<keyword evidence="1" id="KW-0436">Ligase</keyword>
<dbReference type="PANTHER" id="PTHR43585">
    <property type="entry name" value="FUMIPYRROLE BIOSYNTHESIS PROTEIN C"/>
    <property type="match status" value="1"/>
</dbReference>
<protein>
    <submittedName>
        <fullName evidence="6">Acetyl-CoA carboxylase biotin carboxylase subunit family protein</fullName>
    </submittedName>
</protein>
<keyword evidence="3 4" id="KW-0067">ATP-binding</keyword>
<evidence type="ECO:0000313" key="7">
    <source>
        <dbReference type="Proteomes" id="UP001597343"/>
    </source>
</evidence>
<dbReference type="PANTHER" id="PTHR43585:SF2">
    <property type="entry name" value="ATP-GRASP ENZYME FSQD"/>
    <property type="match status" value="1"/>
</dbReference>
<dbReference type="Gene3D" id="3.30.470.20">
    <property type="entry name" value="ATP-grasp fold, B domain"/>
    <property type="match status" value="1"/>
</dbReference>
<evidence type="ECO:0000256" key="2">
    <source>
        <dbReference type="ARBA" id="ARBA00022741"/>
    </source>
</evidence>